<proteinExistence type="predicted"/>
<keyword evidence="2" id="KW-0614">Plasmid</keyword>
<reference evidence="2 3" key="1">
    <citation type="submission" date="2023-07" db="EMBL/GenBank/DDBJ databases">
        <title>Pathogenic bacteria of pear tree diseases.</title>
        <authorList>
            <person name="Zhang Z."/>
            <person name="He L."/>
            <person name="Huang R."/>
        </authorList>
    </citation>
    <scope>NUCLEOTIDE SEQUENCE [LARGE SCALE GENOMIC DNA]</scope>
    <source>
        <strain evidence="2 3">DE2</strain>
        <plasmid evidence="2 3">unnamed1</plasmid>
    </source>
</reference>
<keyword evidence="3" id="KW-1185">Reference proteome</keyword>
<keyword evidence="1" id="KW-0812">Transmembrane</keyword>
<name>A0AA50HSZ3_9GAMM</name>
<evidence type="ECO:0000313" key="3">
    <source>
        <dbReference type="Proteomes" id="UP001228139"/>
    </source>
</evidence>
<evidence type="ECO:0000313" key="2">
    <source>
        <dbReference type="EMBL" id="WLS81158.1"/>
    </source>
</evidence>
<geneLocation type="plasmid" evidence="2 3">
    <name>unnamed1</name>
</geneLocation>
<keyword evidence="1" id="KW-0472">Membrane</keyword>
<keyword evidence="1" id="KW-1133">Transmembrane helix</keyword>
<sequence>MIIQKTAEDITGFTGGDLLFWLLVIFALTAFFCFIFADSRPSGRKNAQRRSAARRRR</sequence>
<organism evidence="2 3">
    <name type="scientific">Erwinia pyri</name>
    <dbReference type="NCBI Taxonomy" id="3062598"/>
    <lineage>
        <taxon>Bacteria</taxon>
        <taxon>Pseudomonadati</taxon>
        <taxon>Pseudomonadota</taxon>
        <taxon>Gammaproteobacteria</taxon>
        <taxon>Enterobacterales</taxon>
        <taxon>Erwiniaceae</taxon>
        <taxon>Erwinia</taxon>
    </lineage>
</organism>
<gene>
    <name evidence="2" type="ORF">Q3V30_22135</name>
</gene>
<dbReference type="AlphaFoldDB" id="A0AA50HSZ3"/>
<dbReference type="Proteomes" id="UP001228139">
    <property type="component" value="Plasmid unnamed1"/>
</dbReference>
<evidence type="ECO:0000256" key="1">
    <source>
        <dbReference type="SAM" id="Phobius"/>
    </source>
</evidence>
<dbReference type="RefSeq" id="WP_306213445.1">
    <property type="nucleotide sequence ID" value="NZ_CP132354.1"/>
</dbReference>
<accession>A0AA50HSZ3</accession>
<dbReference type="KEGG" id="epi:Q3V30_22135"/>
<feature type="transmembrane region" description="Helical" evidence="1">
    <location>
        <begin position="18"/>
        <end position="37"/>
    </location>
</feature>
<protein>
    <submittedName>
        <fullName evidence="2">Uncharacterized protein</fullName>
    </submittedName>
</protein>
<dbReference type="EMBL" id="CP132354">
    <property type="protein sequence ID" value="WLS81158.1"/>
    <property type="molecule type" value="Genomic_DNA"/>
</dbReference>